<evidence type="ECO:0000256" key="1">
    <source>
        <dbReference type="SAM" id="SignalP"/>
    </source>
</evidence>
<organism evidence="2 3">
    <name type="scientific">Erwinia papayae</name>
    <dbReference type="NCBI Taxonomy" id="206499"/>
    <lineage>
        <taxon>Bacteria</taxon>
        <taxon>Pseudomonadati</taxon>
        <taxon>Pseudomonadota</taxon>
        <taxon>Gammaproteobacteria</taxon>
        <taxon>Enterobacterales</taxon>
        <taxon>Erwiniaceae</taxon>
        <taxon>Erwinia</taxon>
    </lineage>
</organism>
<keyword evidence="1" id="KW-0732">Signal</keyword>
<gene>
    <name evidence="2" type="ORF">ABW286_09510</name>
</gene>
<dbReference type="SUPFAM" id="SSF159871">
    <property type="entry name" value="YdgH-like"/>
    <property type="match status" value="1"/>
</dbReference>
<evidence type="ECO:0000313" key="2">
    <source>
        <dbReference type="EMBL" id="MEW5289415.1"/>
    </source>
</evidence>
<protein>
    <submittedName>
        <fullName evidence="2">Uncharacterized protein</fullName>
    </submittedName>
</protein>
<proteinExistence type="predicted"/>
<dbReference type="RefSeq" id="WP_367167325.1">
    <property type="nucleotide sequence ID" value="NZ_JBFKZN010000004.1"/>
</dbReference>
<dbReference type="EMBL" id="JBFKZN010000004">
    <property type="protein sequence ID" value="MEW5289415.1"/>
    <property type="molecule type" value="Genomic_DNA"/>
</dbReference>
<accession>A0ABV3N0R9</accession>
<keyword evidence="3" id="KW-1185">Reference proteome</keyword>
<evidence type="ECO:0000313" key="3">
    <source>
        <dbReference type="Proteomes" id="UP001554567"/>
    </source>
</evidence>
<comment type="caution">
    <text evidence="2">The sequence shown here is derived from an EMBL/GenBank/DDBJ whole genome shotgun (WGS) entry which is preliminary data.</text>
</comment>
<feature type="chain" id="PRO_5045768272" evidence="1">
    <location>
        <begin position="23"/>
        <end position="85"/>
    </location>
</feature>
<dbReference type="Proteomes" id="UP001554567">
    <property type="component" value="Unassembled WGS sequence"/>
</dbReference>
<feature type="signal peptide" evidence="1">
    <location>
        <begin position="1"/>
        <end position="22"/>
    </location>
</feature>
<dbReference type="InterPro" id="IPR036275">
    <property type="entry name" value="YdgH-like_sf"/>
</dbReference>
<name>A0ABV3N0R9_9GAMM</name>
<reference evidence="2 3" key="1">
    <citation type="submission" date="2024-07" db="EMBL/GenBank/DDBJ databases">
        <authorList>
            <person name="Dulla G.F.J."/>
            <person name="Delorm J.G."/>
        </authorList>
    </citation>
    <scope>NUCLEOTIDE SEQUENCE [LARGE SCALE GENOMIC DNA]</scope>
    <source>
        <strain evidence="2 3">JGD 233</strain>
    </source>
</reference>
<sequence length="85" mass="9317">MKNINFFLAAVLYSFFSYSATAAVQAHNLPCQQQENDIVAATGSSNLISLKRQLTDTASVTDSLSPQVRSVSVRNNLRFTTAVYN</sequence>